<gene>
    <name evidence="2" type="ORF">EJ04DRAFT_448483</name>
</gene>
<keyword evidence="1" id="KW-0408">Iron</keyword>
<evidence type="ECO:0000256" key="1">
    <source>
        <dbReference type="PIRSR" id="PIRSR602401-1"/>
    </source>
</evidence>
<protein>
    <submittedName>
        <fullName evidence="2">Cytochrome P450 monooxygenase</fullName>
    </submittedName>
</protein>
<dbReference type="GO" id="GO:0005506">
    <property type="term" value="F:iron ion binding"/>
    <property type="evidence" value="ECO:0007669"/>
    <property type="project" value="InterPro"/>
</dbReference>
<dbReference type="AlphaFoldDB" id="A0A9P4QPZ6"/>
<dbReference type="PRINTS" id="PR00463">
    <property type="entry name" value="EP450I"/>
</dbReference>
<keyword evidence="2" id="KW-0503">Monooxygenase</keyword>
<dbReference type="InterPro" id="IPR001128">
    <property type="entry name" value="Cyt_P450"/>
</dbReference>
<name>A0A9P4QPZ6_9PLEO</name>
<proteinExistence type="predicted"/>
<feature type="binding site" description="axial binding residue" evidence="1">
    <location>
        <position position="386"/>
    </location>
    <ligand>
        <name>heme</name>
        <dbReference type="ChEBI" id="CHEBI:30413"/>
    </ligand>
    <ligandPart>
        <name>Fe</name>
        <dbReference type="ChEBI" id="CHEBI:18248"/>
    </ligandPart>
</feature>
<dbReference type="SUPFAM" id="SSF48264">
    <property type="entry name" value="Cytochrome P450"/>
    <property type="match status" value="1"/>
</dbReference>
<dbReference type="PANTHER" id="PTHR24305">
    <property type="entry name" value="CYTOCHROME P450"/>
    <property type="match status" value="1"/>
</dbReference>
<dbReference type="Proteomes" id="UP000799444">
    <property type="component" value="Unassembled WGS sequence"/>
</dbReference>
<comment type="caution">
    <text evidence="2">The sequence shown here is derived from an EMBL/GenBank/DDBJ whole genome shotgun (WGS) entry which is preliminary data.</text>
</comment>
<dbReference type="GO" id="GO:0004497">
    <property type="term" value="F:monooxygenase activity"/>
    <property type="evidence" value="ECO:0007669"/>
    <property type="project" value="UniProtKB-KW"/>
</dbReference>
<dbReference type="GO" id="GO:0020037">
    <property type="term" value="F:heme binding"/>
    <property type="evidence" value="ECO:0007669"/>
    <property type="project" value="InterPro"/>
</dbReference>
<keyword evidence="1" id="KW-0349">Heme</keyword>
<accession>A0A9P4QPZ6</accession>
<dbReference type="OrthoDB" id="3934656at2759"/>
<evidence type="ECO:0000313" key="2">
    <source>
        <dbReference type="EMBL" id="KAF2728856.1"/>
    </source>
</evidence>
<sequence length="436" mass="49461">IARIGPNDLLTISPEVLMQMNTVRLPYVRGEWYNGATRIEAGKDHIFSLLDENMHLKRRQQLAPGYSGKENLSLEPAIDGRVRELVQLIRSRYISTTSQSKPMDLGRKFQYFALDVISLIGFGQSFGHLKIDADVGDFINATEAAFPGITLMVAFNSLRIVTQWLPLARLLGPSEKDKTGIGKMATFRRLVDERLTTPTNTRSDMMASFIRHRLSNEQVFTEAFLQIIAGSDTTATALRCLMLYLISHPRVYRKLQVEVAHAVESGLVQDSDAIISEAQAKTLPYLNAVIREGMRMHPPVTNIVPKVVPKEGDTFHINGQNVFIPGGTNIGYCVLGLNRSRALFGDDVDHFRPERWLIEGDKNSASRLDAMKRTTDMIFGYGKYQCLDKPIVWMEVNKMMRHFDWAIECPEKPWTSTDYIGVFMQRNMWVTVTKRE</sequence>
<dbReference type="PANTHER" id="PTHR24305:SF236">
    <property type="entry name" value="PISATIN DEMETHYLASE"/>
    <property type="match status" value="1"/>
</dbReference>
<dbReference type="GO" id="GO:0016705">
    <property type="term" value="F:oxidoreductase activity, acting on paired donors, with incorporation or reduction of molecular oxygen"/>
    <property type="evidence" value="ECO:0007669"/>
    <property type="project" value="InterPro"/>
</dbReference>
<organism evidence="2 3">
    <name type="scientific">Polyplosphaeria fusca</name>
    <dbReference type="NCBI Taxonomy" id="682080"/>
    <lineage>
        <taxon>Eukaryota</taxon>
        <taxon>Fungi</taxon>
        <taxon>Dikarya</taxon>
        <taxon>Ascomycota</taxon>
        <taxon>Pezizomycotina</taxon>
        <taxon>Dothideomycetes</taxon>
        <taxon>Pleosporomycetidae</taxon>
        <taxon>Pleosporales</taxon>
        <taxon>Tetraplosphaeriaceae</taxon>
        <taxon>Polyplosphaeria</taxon>
    </lineage>
</organism>
<dbReference type="EMBL" id="ML996264">
    <property type="protein sequence ID" value="KAF2728856.1"/>
    <property type="molecule type" value="Genomic_DNA"/>
</dbReference>
<dbReference type="InterPro" id="IPR050121">
    <property type="entry name" value="Cytochrome_P450_monoxygenase"/>
</dbReference>
<keyword evidence="1" id="KW-0479">Metal-binding</keyword>
<dbReference type="Pfam" id="PF00067">
    <property type="entry name" value="p450"/>
    <property type="match status" value="1"/>
</dbReference>
<evidence type="ECO:0000313" key="3">
    <source>
        <dbReference type="Proteomes" id="UP000799444"/>
    </source>
</evidence>
<keyword evidence="2" id="KW-0560">Oxidoreductase</keyword>
<feature type="non-terminal residue" evidence="2">
    <location>
        <position position="1"/>
    </location>
</feature>
<keyword evidence="3" id="KW-1185">Reference proteome</keyword>
<reference evidence="2" key="1">
    <citation type="journal article" date="2020" name="Stud. Mycol.">
        <title>101 Dothideomycetes genomes: a test case for predicting lifestyles and emergence of pathogens.</title>
        <authorList>
            <person name="Haridas S."/>
            <person name="Albert R."/>
            <person name="Binder M."/>
            <person name="Bloem J."/>
            <person name="Labutti K."/>
            <person name="Salamov A."/>
            <person name="Andreopoulos B."/>
            <person name="Baker S."/>
            <person name="Barry K."/>
            <person name="Bills G."/>
            <person name="Bluhm B."/>
            <person name="Cannon C."/>
            <person name="Castanera R."/>
            <person name="Culley D."/>
            <person name="Daum C."/>
            <person name="Ezra D."/>
            <person name="Gonzalez J."/>
            <person name="Henrissat B."/>
            <person name="Kuo A."/>
            <person name="Liang C."/>
            <person name="Lipzen A."/>
            <person name="Lutzoni F."/>
            <person name="Magnuson J."/>
            <person name="Mondo S."/>
            <person name="Nolan M."/>
            <person name="Ohm R."/>
            <person name="Pangilinan J."/>
            <person name="Park H.-J."/>
            <person name="Ramirez L."/>
            <person name="Alfaro M."/>
            <person name="Sun H."/>
            <person name="Tritt A."/>
            <person name="Yoshinaga Y."/>
            <person name="Zwiers L.-H."/>
            <person name="Turgeon B."/>
            <person name="Goodwin S."/>
            <person name="Spatafora J."/>
            <person name="Crous P."/>
            <person name="Grigoriev I."/>
        </authorList>
    </citation>
    <scope>NUCLEOTIDE SEQUENCE</scope>
    <source>
        <strain evidence="2">CBS 125425</strain>
    </source>
</reference>
<dbReference type="Gene3D" id="1.10.630.10">
    <property type="entry name" value="Cytochrome P450"/>
    <property type="match status" value="1"/>
</dbReference>
<dbReference type="InterPro" id="IPR002401">
    <property type="entry name" value="Cyt_P450_E_grp-I"/>
</dbReference>
<comment type="cofactor">
    <cofactor evidence="1">
        <name>heme</name>
        <dbReference type="ChEBI" id="CHEBI:30413"/>
    </cofactor>
</comment>
<dbReference type="PRINTS" id="PR00385">
    <property type="entry name" value="P450"/>
</dbReference>
<dbReference type="CDD" id="cd11060">
    <property type="entry name" value="CYP57A1-like"/>
    <property type="match status" value="1"/>
</dbReference>
<dbReference type="InterPro" id="IPR036396">
    <property type="entry name" value="Cyt_P450_sf"/>
</dbReference>